<feature type="compositionally biased region" description="Basic and acidic residues" evidence="5">
    <location>
        <begin position="256"/>
        <end position="278"/>
    </location>
</feature>
<keyword evidence="8" id="KW-1185">Reference proteome</keyword>
<evidence type="ECO:0000256" key="5">
    <source>
        <dbReference type="SAM" id="MobiDB-lite"/>
    </source>
</evidence>
<proteinExistence type="predicted"/>
<feature type="compositionally biased region" description="Basic residues" evidence="5">
    <location>
        <begin position="663"/>
        <end position="677"/>
    </location>
</feature>
<evidence type="ECO:0000256" key="2">
    <source>
        <dbReference type="ARBA" id="ARBA00023043"/>
    </source>
</evidence>
<dbReference type="InterPro" id="IPR036770">
    <property type="entry name" value="Ankyrin_rpt-contain_sf"/>
</dbReference>
<dbReference type="Pfam" id="PF00023">
    <property type="entry name" value="Ank"/>
    <property type="match status" value="1"/>
</dbReference>
<name>A0AAV2QI12_MEGNR</name>
<feature type="region of interest" description="Disordered" evidence="5">
    <location>
        <begin position="1092"/>
        <end position="1126"/>
    </location>
</feature>
<dbReference type="PANTHER" id="PTHR46071:SF2">
    <property type="entry name" value="ANKYRIN REPEAT AND BTB_POZ DOMAIN-CONTAINING PROTEIN 2-LIKE PROTEIN"/>
    <property type="match status" value="1"/>
</dbReference>
<sequence>MPCSYQQDKVDSNNQATYCSLVLSDISNSSPSTVSAFNTNCKCCSQATVTCHKSPHKILHSGTSSLKTTADFNYTWRGSLLHTKNNAEQNEAKNSSPHRVVVDCEPGQFVNRKIISQAGEESHVNINGLNDVNKANHSAAADINSTESPKLGDNSLATKIHKAFSYRLQDVYNRAMVERFQDTRPGDVHRLSGDAGAMLRVHQQQQQQQKQLQPQQQSQQNAGSTGRDAYCGQQQHQQLGGKAPLRDVLGSSSGHIKRDPSQSRGVGREGRSSSRERILTQPLSVVQRDYQRHDYYPHKSQDYPSKPQDYPSKLQDYPSKPQEYSNKSQDYGSKSNGMSPVYKTQSREVVPLQRQQSPVVNIGIINSPTGGAIHRERVASPHRVTSPPVKLLDNQWPSSPPVKMSDMLPHHDYVKPDPSKLDGSTTGSTCIPHLSPHGVGTMTVVHSSPQNLGSHFVQQYPERDTSVTSINSSAGSIVWEGNYPLSPEKYSAFGPQYSPVPLSPLHLQSAPSHIQRKLLEQSENAIDSLEKNEQIYLCNNNNSNNTNNNNKVKATNNLPLSPMNDDIHTEKFCEYPAEKDEGDQEVLVDGCDLKKIAEVTNKMALTVLPDDLDTYNELNKHHMNGHLRTHLNNHSRPGGNMTPESTDCGSLSKSSSDGDHMINRKRPPTKLKSKRRNILSFPHHLSVDEVRNIQRRHDSFGGGSSSDENRSSGHASMSDGHTSSSPPIDSLPRHDHLSSNLKAVPENDRLYAAVTHSSGVVTGYKSQGRRGQPRSRHRFPHFKDDLSLSLENASGLDDIKQAIEQLTLRSQGSRRTNSSYSTSTYSSISGSEGEPVRRLMRHSSLETINTNVTAADEFVWVDSHNRLVELQQLPWSNHDVLRVIQQGRVREQLDRVSMEAVPRLSYLLQRALVRVAREAQRLTRPLAMCSKQEVSSAFKIVLSPALADSCIKACLRAAAMYTVCGDQLRQSKSARAGLNLSVGRFMRWMCDVRSGKFIHEYAAVYLTAGMENLLEEMILQCLPTEEDHMLTASVLEHAIANNGDLWGLLQPYAHLNAGRTATGALCLPGGGNIGGSMEGGIATANMGTLGSKGDGGSECGSTDSTGARASMCSSSNTLTPEENARSSKTLEQSLLTTCVGSLAELSELLSRVAPHHHRSSNSASPTRSQVSWGPSALHALFYFMRCSQLEHAEHASRAPIQELVYERPYIVLPPLVEWVRVATAHTEYRHSTVVDKDDVMQAARLLLPGVDCPVRMIGYEELMCPRRQLDELECAKKFKVDLAFKMLSCGRTDLVPHALQLLPLTKVNTVNEYGLTPLMLACIRGDEAQVLMLLDCDADVDAETPPTGPAYLMANPETQHWTALTYAAIHGHINIAKILLEKGANVEGGARLAEEKCTETPLQVASAAGHMEMITLLLSHGANPYLSTLMKDSLCYSGAAQRGCYAAIAVAAAHGQRALLHKLLSHPQ</sequence>
<keyword evidence="4" id="KW-0175">Coiled coil</keyword>
<evidence type="ECO:0000256" key="3">
    <source>
        <dbReference type="PROSITE-ProRule" id="PRU00023"/>
    </source>
</evidence>
<feature type="region of interest" description="Disordered" evidence="5">
    <location>
        <begin position="761"/>
        <end position="783"/>
    </location>
</feature>
<feature type="repeat" description="ANK" evidence="3">
    <location>
        <begin position="1313"/>
        <end position="1345"/>
    </location>
</feature>
<dbReference type="Gene3D" id="1.10.20.10">
    <property type="entry name" value="Histone, subunit A"/>
    <property type="match status" value="1"/>
</dbReference>
<evidence type="ECO:0000313" key="7">
    <source>
        <dbReference type="EMBL" id="CAL4082308.1"/>
    </source>
</evidence>
<evidence type="ECO:0000256" key="4">
    <source>
        <dbReference type="SAM" id="Coils"/>
    </source>
</evidence>
<evidence type="ECO:0000313" key="8">
    <source>
        <dbReference type="Proteomes" id="UP001497623"/>
    </source>
</evidence>
<accession>A0AAV2QI12</accession>
<feature type="compositionally biased region" description="Basic and acidic residues" evidence="5">
    <location>
        <begin position="685"/>
        <end position="699"/>
    </location>
</feature>
<dbReference type="Pfam" id="PF12796">
    <property type="entry name" value="Ank_2"/>
    <property type="match status" value="1"/>
</dbReference>
<dbReference type="PROSITE" id="PS50088">
    <property type="entry name" value="ANK_REPEAT"/>
    <property type="match status" value="3"/>
</dbReference>
<dbReference type="EMBL" id="CAXKWB010006295">
    <property type="protein sequence ID" value="CAL4082308.1"/>
    <property type="molecule type" value="Genomic_DNA"/>
</dbReference>
<feature type="repeat" description="ANK" evidence="3">
    <location>
        <begin position="1359"/>
        <end position="1391"/>
    </location>
</feature>
<dbReference type="Proteomes" id="UP001497623">
    <property type="component" value="Unassembled WGS sequence"/>
</dbReference>
<dbReference type="PANTHER" id="PTHR46071">
    <property type="entry name" value="ANKYRIN REPEAT AND BTB/POZ DOMAIN-CONTAINING"/>
    <property type="match status" value="1"/>
</dbReference>
<feature type="compositionally biased region" description="Polar residues" evidence="5">
    <location>
        <begin position="1099"/>
        <end position="1126"/>
    </location>
</feature>
<feature type="domain" description="ABTB2/3 histone-like" evidence="6">
    <location>
        <begin position="874"/>
        <end position="1008"/>
    </location>
</feature>
<dbReference type="PROSITE" id="PS50297">
    <property type="entry name" value="ANK_REP_REGION"/>
    <property type="match status" value="3"/>
</dbReference>
<feature type="region of interest" description="Disordered" evidence="5">
    <location>
        <begin position="200"/>
        <end position="339"/>
    </location>
</feature>
<dbReference type="SUPFAM" id="SSF47113">
    <property type="entry name" value="Histone-fold"/>
    <property type="match status" value="1"/>
</dbReference>
<keyword evidence="2 3" id="KW-0040">ANK repeat</keyword>
<organism evidence="7 8">
    <name type="scientific">Meganyctiphanes norvegica</name>
    <name type="common">Northern krill</name>
    <name type="synonym">Thysanopoda norvegica</name>
    <dbReference type="NCBI Taxonomy" id="48144"/>
    <lineage>
        <taxon>Eukaryota</taxon>
        <taxon>Metazoa</taxon>
        <taxon>Ecdysozoa</taxon>
        <taxon>Arthropoda</taxon>
        <taxon>Crustacea</taxon>
        <taxon>Multicrustacea</taxon>
        <taxon>Malacostraca</taxon>
        <taxon>Eumalacostraca</taxon>
        <taxon>Eucarida</taxon>
        <taxon>Euphausiacea</taxon>
        <taxon>Euphausiidae</taxon>
        <taxon>Meganyctiphanes</taxon>
    </lineage>
</organism>
<evidence type="ECO:0000259" key="6">
    <source>
        <dbReference type="Pfam" id="PF26281"/>
    </source>
</evidence>
<gene>
    <name evidence="7" type="ORF">MNOR_LOCUS11820</name>
</gene>
<dbReference type="GO" id="GO:0046982">
    <property type="term" value="F:protein heterodimerization activity"/>
    <property type="evidence" value="ECO:0007669"/>
    <property type="project" value="InterPro"/>
</dbReference>
<dbReference type="SMART" id="SM00248">
    <property type="entry name" value="ANK"/>
    <property type="match status" value="3"/>
</dbReference>
<feature type="region of interest" description="Disordered" evidence="5">
    <location>
        <begin position="627"/>
        <end position="736"/>
    </location>
</feature>
<evidence type="ECO:0000256" key="1">
    <source>
        <dbReference type="ARBA" id="ARBA00022737"/>
    </source>
</evidence>
<reference evidence="7 8" key="1">
    <citation type="submission" date="2024-05" db="EMBL/GenBank/DDBJ databases">
        <authorList>
            <person name="Wallberg A."/>
        </authorList>
    </citation>
    <scope>NUCLEOTIDE SEQUENCE [LARGE SCALE GENOMIC DNA]</scope>
</reference>
<keyword evidence="1" id="KW-0677">Repeat</keyword>
<feature type="compositionally biased region" description="Polar residues" evidence="5">
    <location>
        <begin position="712"/>
        <end position="727"/>
    </location>
</feature>
<feature type="compositionally biased region" description="Low complexity" evidence="5">
    <location>
        <begin position="813"/>
        <end position="831"/>
    </location>
</feature>
<dbReference type="CDD" id="cd22913">
    <property type="entry name" value="HFD_ABTB2-like"/>
    <property type="match status" value="1"/>
</dbReference>
<feature type="compositionally biased region" description="Basic residues" evidence="5">
    <location>
        <begin position="767"/>
        <end position="780"/>
    </location>
</feature>
<dbReference type="InterPro" id="IPR052089">
    <property type="entry name" value="Ankyrin-BTB/POZ_domain"/>
</dbReference>
<feature type="region of interest" description="Disordered" evidence="5">
    <location>
        <begin position="810"/>
        <end position="832"/>
    </location>
</feature>
<dbReference type="InterPro" id="IPR009072">
    <property type="entry name" value="Histone-fold"/>
</dbReference>
<feature type="compositionally biased region" description="Polar residues" evidence="5">
    <location>
        <begin position="322"/>
        <end position="339"/>
    </location>
</feature>
<feature type="coiled-coil region" evidence="4">
    <location>
        <begin position="512"/>
        <end position="539"/>
    </location>
</feature>
<feature type="compositionally biased region" description="Polar residues" evidence="5">
    <location>
        <begin position="642"/>
        <end position="655"/>
    </location>
</feature>
<protein>
    <recommendedName>
        <fullName evidence="6">ABTB2/3 histone-like domain-containing protein</fullName>
    </recommendedName>
</protein>
<feature type="compositionally biased region" description="Low complexity" evidence="5">
    <location>
        <begin position="203"/>
        <end position="220"/>
    </location>
</feature>
<dbReference type="InterPro" id="IPR002110">
    <property type="entry name" value="Ankyrin_rpt"/>
</dbReference>
<feature type="compositionally biased region" description="Basic and acidic residues" evidence="5">
    <location>
        <begin position="289"/>
        <end position="301"/>
    </location>
</feature>
<dbReference type="Gene3D" id="1.25.40.20">
    <property type="entry name" value="Ankyrin repeat-containing domain"/>
    <property type="match status" value="1"/>
</dbReference>
<comment type="caution">
    <text evidence="7">The sequence shown here is derived from an EMBL/GenBank/DDBJ whole genome shotgun (WGS) entry which is preliminary data.</text>
</comment>
<dbReference type="Pfam" id="PF26281">
    <property type="entry name" value="Histone_ABTB"/>
    <property type="match status" value="1"/>
</dbReference>
<feature type="non-terminal residue" evidence="7">
    <location>
        <position position="1468"/>
    </location>
</feature>
<feature type="repeat" description="ANK" evidence="3">
    <location>
        <begin position="1397"/>
        <end position="1429"/>
    </location>
</feature>
<dbReference type="InterPro" id="IPR059008">
    <property type="entry name" value="ABTB2/3_histone"/>
</dbReference>
<dbReference type="SUPFAM" id="SSF48403">
    <property type="entry name" value="Ankyrin repeat"/>
    <property type="match status" value="1"/>
</dbReference>